<dbReference type="InterPro" id="IPR011453">
    <property type="entry name" value="DUF1559"/>
</dbReference>
<evidence type="ECO:0000313" key="4">
    <source>
        <dbReference type="Proteomes" id="UP000320496"/>
    </source>
</evidence>
<dbReference type="PROSITE" id="PS00409">
    <property type="entry name" value="PROKAR_NTER_METHYL"/>
    <property type="match status" value="1"/>
</dbReference>
<evidence type="ECO:0000313" key="3">
    <source>
        <dbReference type="EMBL" id="QDU37815.1"/>
    </source>
</evidence>
<organism evidence="3 4">
    <name type="scientific">Maioricimonas rarisocia</name>
    <dbReference type="NCBI Taxonomy" id="2528026"/>
    <lineage>
        <taxon>Bacteria</taxon>
        <taxon>Pseudomonadati</taxon>
        <taxon>Planctomycetota</taxon>
        <taxon>Planctomycetia</taxon>
        <taxon>Planctomycetales</taxon>
        <taxon>Planctomycetaceae</taxon>
        <taxon>Maioricimonas</taxon>
    </lineage>
</organism>
<feature type="domain" description="DUF1559" evidence="2">
    <location>
        <begin position="34"/>
        <end position="311"/>
    </location>
</feature>
<dbReference type="PANTHER" id="PTHR30093:SF2">
    <property type="entry name" value="TYPE II SECRETION SYSTEM PROTEIN H"/>
    <property type="match status" value="1"/>
</dbReference>
<dbReference type="RefSeq" id="WP_145369038.1">
    <property type="nucleotide sequence ID" value="NZ_CP036275.1"/>
</dbReference>
<dbReference type="AlphaFoldDB" id="A0A517Z5S7"/>
<protein>
    <submittedName>
        <fullName evidence="3">Type II secretion system protein G</fullName>
    </submittedName>
</protein>
<dbReference type="InterPro" id="IPR012902">
    <property type="entry name" value="N_methyl_site"/>
</dbReference>
<dbReference type="OrthoDB" id="241541at2"/>
<proteinExistence type="predicted"/>
<dbReference type="InterPro" id="IPR027558">
    <property type="entry name" value="Pre_pil_HX9DG_C"/>
</dbReference>
<name>A0A517Z5S7_9PLAN</name>
<keyword evidence="1" id="KW-0472">Membrane</keyword>
<dbReference type="KEGG" id="mri:Mal4_21320"/>
<dbReference type="NCBIfam" id="TIGR02532">
    <property type="entry name" value="IV_pilin_GFxxxE"/>
    <property type="match status" value="1"/>
</dbReference>
<dbReference type="Pfam" id="PF07596">
    <property type="entry name" value="SBP_bac_10"/>
    <property type="match status" value="1"/>
</dbReference>
<evidence type="ECO:0000259" key="2">
    <source>
        <dbReference type="Pfam" id="PF07596"/>
    </source>
</evidence>
<dbReference type="SUPFAM" id="SSF54523">
    <property type="entry name" value="Pili subunits"/>
    <property type="match status" value="1"/>
</dbReference>
<dbReference type="NCBIfam" id="TIGR04294">
    <property type="entry name" value="pre_pil_HX9DG"/>
    <property type="match status" value="1"/>
</dbReference>
<dbReference type="Gene3D" id="3.30.700.10">
    <property type="entry name" value="Glycoprotein, Type 4 Pilin"/>
    <property type="match status" value="1"/>
</dbReference>
<feature type="transmembrane region" description="Helical" evidence="1">
    <location>
        <begin position="12"/>
        <end position="33"/>
    </location>
</feature>
<dbReference type="InterPro" id="IPR045584">
    <property type="entry name" value="Pilin-like"/>
</dbReference>
<keyword evidence="1" id="KW-0812">Transmembrane</keyword>
<gene>
    <name evidence="3" type="primary">xcpT_25</name>
    <name evidence="3" type="ORF">Mal4_21320</name>
</gene>
<dbReference type="EMBL" id="CP036275">
    <property type="protein sequence ID" value="QDU37815.1"/>
    <property type="molecule type" value="Genomic_DNA"/>
</dbReference>
<evidence type="ECO:0000256" key="1">
    <source>
        <dbReference type="SAM" id="Phobius"/>
    </source>
</evidence>
<dbReference type="Proteomes" id="UP000320496">
    <property type="component" value="Chromosome"/>
</dbReference>
<keyword evidence="1" id="KW-1133">Transmembrane helix</keyword>
<keyword evidence="4" id="KW-1185">Reference proteome</keyword>
<sequence>MSFVRQRRGFTLIELLVVIAIIAILVALLLPAVQQAREAARRAQCKNNLKQLGLALHNYHDVHGTFTPGLTGTTQSTDNNAGRLSANFGLLPYLDQTALFNQITAEVNQGRTPWTSTPWWNTHLPALQCPSDVHHKRDRGKTSYVYNHGDRATELEHREVERGRGMFHGWTPFGIRDVRDGTSSTIAMAEVRRSESYGADLFEVAGRVMEELAGVELNPSLCIGTLDPNDRTRFATSTPNQYRRGDRWGDGRPCFTGFQTILPPNSPSCVAGSNQEDPNNAIYSASSAHDGGVHVLFVDGAVRFISSNIDTGNIAATPPGREVSKSPYGVWGALGTRSCGETVGEI</sequence>
<accession>A0A517Z5S7</accession>
<dbReference type="Pfam" id="PF07963">
    <property type="entry name" value="N_methyl"/>
    <property type="match status" value="1"/>
</dbReference>
<reference evidence="3 4" key="1">
    <citation type="submission" date="2019-02" db="EMBL/GenBank/DDBJ databases">
        <title>Deep-cultivation of Planctomycetes and their phenomic and genomic characterization uncovers novel biology.</title>
        <authorList>
            <person name="Wiegand S."/>
            <person name="Jogler M."/>
            <person name="Boedeker C."/>
            <person name="Pinto D."/>
            <person name="Vollmers J."/>
            <person name="Rivas-Marin E."/>
            <person name="Kohn T."/>
            <person name="Peeters S.H."/>
            <person name="Heuer A."/>
            <person name="Rast P."/>
            <person name="Oberbeckmann S."/>
            <person name="Bunk B."/>
            <person name="Jeske O."/>
            <person name="Meyerdierks A."/>
            <person name="Storesund J.E."/>
            <person name="Kallscheuer N."/>
            <person name="Luecker S."/>
            <person name="Lage O.M."/>
            <person name="Pohl T."/>
            <person name="Merkel B.J."/>
            <person name="Hornburger P."/>
            <person name="Mueller R.-W."/>
            <person name="Bruemmer F."/>
            <person name="Labrenz M."/>
            <person name="Spormann A.M."/>
            <person name="Op den Camp H."/>
            <person name="Overmann J."/>
            <person name="Amann R."/>
            <person name="Jetten M.S.M."/>
            <person name="Mascher T."/>
            <person name="Medema M.H."/>
            <person name="Devos D.P."/>
            <person name="Kaster A.-K."/>
            <person name="Ovreas L."/>
            <person name="Rohde M."/>
            <person name="Galperin M.Y."/>
            <person name="Jogler C."/>
        </authorList>
    </citation>
    <scope>NUCLEOTIDE SEQUENCE [LARGE SCALE GENOMIC DNA]</scope>
    <source>
        <strain evidence="3 4">Mal4</strain>
    </source>
</reference>
<dbReference type="PANTHER" id="PTHR30093">
    <property type="entry name" value="GENERAL SECRETION PATHWAY PROTEIN G"/>
    <property type="match status" value="1"/>
</dbReference>